<dbReference type="STRING" id="195105.CN97_11640"/>
<dbReference type="AlphaFoldDB" id="A0A086Y7J9"/>
<organism evidence="2 3">
    <name type="scientific">Haematobacter massiliensis</name>
    <dbReference type="NCBI Taxonomy" id="195105"/>
    <lineage>
        <taxon>Bacteria</taxon>
        <taxon>Pseudomonadati</taxon>
        <taxon>Pseudomonadota</taxon>
        <taxon>Alphaproteobacteria</taxon>
        <taxon>Rhodobacterales</taxon>
        <taxon>Paracoccaceae</taxon>
        <taxon>Haematobacter</taxon>
    </lineage>
</organism>
<proteinExistence type="predicted"/>
<keyword evidence="3" id="KW-1185">Reference proteome</keyword>
<dbReference type="PROSITE" id="PS51257">
    <property type="entry name" value="PROKAR_LIPOPROTEIN"/>
    <property type="match status" value="1"/>
</dbReference>
<dbReference type="eggNOG" id="ENOG5030BXW">
    <property type="taxonomic scope" value="Bacteria"/>
</dbReference>
<feature type="region of interest" description="Disordered" evidence="1">
    <location>
        <begin position="195"/>
        <end position="216"/>
    </location>
</feature>
<name>A0A086Y7J9_9RHOB</name>
<reference evidence="2 3" key="1">
    <citation type="submission" date="2014-03" db="EMBL/GenBank/DDBJ databases">
        <title>Genome of Haematobacter massiliensis CCUG 47968.</title>
        <authorList>
            <person name="Wang D."/>
            <person name="Wang G."/>
        </authorList>
    </citation>
    <scope>NUCLEOTIDE SEQUENCE [LARGE SCALE GENOMIC DNA]</scope>
    <source>
        <strain evidence="2 3">CCUG 47968</strain>
    </source>
</reference>
<accession>A0A086Y7J9</accession>
<comment type="caution">
    <text evidence="2">The sequence shown here is derived from an EMBL/GenBank/DDBJ whole genome shotgun (WGS) entry which is preliminary data.</text>
</comment>
<dbReference type="EMBL" id="JGYG01000003">
    <property type="protein sequence ID" value="KFI30249.1"/>
    <property type="molecule type" value="Genomic_DNA"/>
</dbReference>
<sequence>MIRAFHRLALPALLLLLAACGGIGERRVVQSELPPMGEFRLGYNIVVAKNAQKVPISREVTTEQLETALRDAVQERFGSYEGRKLYHIAINVDAYALGPPGVPVVASPKSVLVISANVWDDIRRKKINTEPRQLTIWENLTGATFVGSGLTQDAESQLRNLARNAAKEVQDWMLEHPEWFELTPEDEVAMEEARAAAAAEARQTGGNARPAALPNP</sequence>
<evidence type="ECO:0000313" key="3">
    <source>
        <dbReference type="Proteomes" id="UP000028826"/>
    </source>
</evidence>
<evidence type="ECO:0000313" key="2">
    <source>
        <dbReference type="EMBL" id="KFI30249.1"/>
    </source>
</evidence>
<dbReference type="Proteomes" id="UP000028826">
    <property type="component" value="Unassembled WGS sequence"/>
</dbReference>
<protein>
    <submittedName>
        <fullName evidence="2">Uncharacterized protein</fullName>
    </submittedName>
</protein>
<dbReference type="RefSeq" id="WP_176408613.1">
    <property type="nucleotide sequence ID" value="NZ_CAMIFG010000156.1"/>
</dbReference>
<evidence type="ECO:0000256" key="1">
    <source>
        <dbReference type="SAM" id="MobiDB-lite"/>
    </source>
</evidence>
<gene>
    <name evidence="2" type="ORF">CN97_11640</name>
</gene>